<proteinExistence type="predicted"/>
<dbReference type="GO" id="GO:0015658">
    <property type="term" value="F:branched-chain amino acid transmembrane transporter activity"/>
    <property type="evidence" value="ECO:0007669"/>
    <property type="project" value="InterPro"/>
</dbReference>
<keyword evidence="2" id="KW-1003">Cell membrane</keyword>
<sequence>MSKGIKPVRLKYKVIGGRSTLLSVALFLFFILLSKQFDAYNQSQLTNIATLLIAVFSITLLTGASGQISLGQGAIMAVGGYGSALLVTRLGLSMWLAFVLAIFISALFGLFLGLAAARLSGPYLAGTTLVMALAIPSIAVRFESFFSGDVGLSVDYGTPPTWLSNLLGEISIEQWSLYVVLPFTAIALFAVLNLSNTRAGRTWRAVRDNEVSAALAGINIGRTKVVVFVCASALAGLSGALYGFRGLVAPSVYPTDLSLTLLTAAVIGGLRSVGGAIFGTFAIVFLPDLIEKITKNFNVPETIGNYLPSLTIGILLLLTVILNPRGAAGALEHIRHRRKH</sequence>
<feature type="transmembrane region" description="Helical" evidence="6">
    <location>
        <begin position="45"/>
        <end position="63"/>
    </location>
</feature>
<evidence type="ECO:0000256" key="3">
    <source>
        <dbReference type="ARBA" id="ARBA00022692"/>
    </source>
</evidence>
<keyword evidence="4 6" id="KW-1133">Transmembrane helix</keyword>
<gene>
    <name evidence="7" type="ORF">UFOPK2598_00543</name>
</gene>
<evidence type="ECO:0000256" key="2">
    <source>
        <dbReference type="ARBA" id="ARBA00022475"/>
    </source>
</evidence>
<evidence type="ECO:0000313" key="7">
    <source>
        <dbReference type="EMBL" id="CAB4700003.1"/>
    </source>
</evidence>
<feature type="transmembrane region" description="Helical" evidence="6">
    <location>
        <begin position="94"/>
        <end position="116"/>
    </location>
</feature>
<dbReference type="GO" id="GO:0005886">
    <property type="term" value="C:plasma membrane"/>
    <property type="evidence" value="ECO:0007669"/>
    <property type="project" value="UniProtKB-SubCell"/>
</dbReference>
<feature type="transmembrane region" description="Helical" evidence="6">
    <location>
        <begin position="264"/>
        <end position="286"/>
    </location>
</feature>
<dbReference type="PANTHER" id="PTHR30482">
    <property type="entry name" value="HIGH-AFFINITY BRANCHED-CHAIN AMINO ACID TRANSPORT SYSTEM PERMEASE"/>
    <property type="match status" value="1"/>
</dbReference>
<dbReference type="InterPro" id="IPR037294">
    <property type="entry name" value="ABC_BtuC-like"/>
</dbReference>
<organism evidence="7">
    <name type="scientific">freshwater metagenome</name>
    <dbReference type="NCBI Taxonomy" id="449393"/>
    <lineage>
        <taxon>unclassified sequences</taxon>
        <taxon>metagenomes</taxon>
        <taxon>ecological metagenomes</taxon>
    </lineage>
</organism>
<dbReference type="EMBL" id="CAEZXV010000039">
    <property type="protein sequence ID" value="CAB4700003.1"/>
    <property type="molecule type" value="Genomic_DNA"/>
</dbReference>
<evidence type="ECO:0000256" key="5">
    <source>
        <dbReference type="ARBA" id="ARBA00023136"/>
    </source>
</evidence>
<accession>A0A6J6PSI6</accession>
<dbReference type="PANTHER" id="PTHR30482:SF10">
    <property type="entry name" value="HIGH-AFFINITY BRANCHED-CHAIN AMINO ACID TRANSPORT PROTEIN BRAE"/>
    <property type="match status" value="1"/>
</dbReference>
<feature type="transmembrane region" description="Helical" evidence="6">
    <location>
        <begin position="225"/>
        <end position="244"/>
    </location>
</feature>
<reference evidence="7" key="1">
    <citation type="submission" date="2020-05" db="EMBL/GenBank/DDBJ databases">
        <authorList>
            <person name="Chiriac C."/>
            <person name="Salcher M."/>
            <person name="Ghai R."/>
            <person name="Kavagutti S V."/>
        </authorList>
    </citation>
    <scope>NUCLEOTIDE SEQUENCE</scope>
</reference>
<feature type="transmembrane region" description="Helical" evidence="6">
    <location>
        <begin position="12"/>
        <end position="33"/>
    </location>
</feature>
<feature type="transmembrane region" description="Helical" evidence="6">
    <location>
        <begin position="123"/>
        <end position="142"/>
    </location>
</feature>
<evidence type="ECO:0000256" key="4">
    <source>
        <dbReference type="ARBA" id="ARBA00022989"/>
    </source>
</evidence>
<dbReference type="InterPro" id="IPR043428">
    <property type="entry name" value="LivM-like"/>
</dbReference>
<dbReference type="AlphaFoldDB" id="A0A6J6PSI6"/>
<keyword evidence="3 6" id="KW-0812">Transmembrane</keyword>
<name>A0A6J6PSI6_9ZZZZ</name>
<dbReference type="Pfam" id="PF02653">
    <property type="entry name" value="BPD_transp_2"/>
    <property type="match status" value="1"/>
</dbReference>
<dbReference type="CDD" id="cd06581">
    <property type="entry name" value="TM_PBP1_LivM_like"/>
    <property type="match status" value="1"/>
</dbReference>
<dbReference type="InterPro" id="IPR001851">
    <property type="entry name" value="ABC_transp_permease"/>
</dbReference>
<evidence type="ECO:0000256" key="6">
    <source>
        <dbReference type="SAM" id="Phobius"/>
    </source>
</evidence>
<evidence type="ECO:0000256" key="1">
    <source>
        <dbReference type="ARBA" id="ARBA00004651"/>
    </source>
</evidence>
<comment type="subcellular location">
    <subcellularLocation>
        <location evidence="1">Cell membrane</location>
        <topology evidence="1">Multi-pass membrane protein</topology>
    </subcellularLocation>
</comment>
<feature type="transmembrane region" description="Helical" evidence="6">
    <location>
        <begin position="175"/>
        <end position="194"/>
    </location>
</feature>
<keyword evidence="5 6" id="KW-0472">Membrane</keyword>
<feature type="transmembrane region" description="Helical" evidence="6">
    <location>
        <begin position="306"/>
        <end position="322"/>
    </location>
</feature>
<protein>
    <submittedName>
        <fullName evidence="7">Unannotated protein</fullName>
    </submittedName>
</protein>
<dbReference type="SUPFAM" id="SSF81345">
    <property type="entry name" value="ABC transporter involved in vitamin B12 uptake, BtuC"/>
    <property type="match status" value="1"/>
</dbReference>